<gene>
    <name evidence="4" type="ORF">UFOVP1293_13</name>
    <name evidence="5" type="ORF">UFOVP1644_31</name>
    <name evidence="3" type="ORF">UFOVP860_2</name>
</gene>
<feature type="coiled-coil region" evidence="1">
    <location>
        <begin position="543"/>
        <end position="585"/>
    </location>
</feature>
<proteinExistence type="predicted"/>
<keyword evidence="1" id="KW-0175">Coiled coil</keyword>
<feature type="coiled-coil region" evidence="1">
    <location>
        <begin position="1232"/>
        <end position="1259"/>
    </location>
</feature>
<organism evidence="4">
    <name type="scientific">uncultured Caudovirales phage</name>
    <dbReference type="NCBI Taxonomy" id="2100421"/>
    <lineage>
        <taxon>Viruses</taxon>
        <taxon>Duplodnaviria</taxon>
        <taxon>Heunggongvirae</taxon>
        <taxon>Uroviricota</taxon>
        <taxon>Caudoviricetes</taxon>
        <taxon>Peduoviridae</taxon>
        <taxon>Maltschvirus</taxon>
        <taxon>Maltschvirus maltsch</taxon>
    </lineage>
</organism>
<dbReference type="EMBL" id="LR797244">
    <property type="protein sequence ID" value="CAB4195211.1"/>
    <property type="molecule type" value="Genomic_DNA"/>
</dbReference>
<dbReference type="EMBL" id="LR796812">
    <property type="protein sequence ID" value="CAB4167134.1"/>
    <property type="molecule type" value="Genomic_DNA"/>
</dbReference>
<evidence type="ECO:0000256" key="2">
    <source>
        <dbReference type="SAM" id="MobiDB-lite"/>
    </source>
</evidence>
<sequence length="1268" mass="131387">MSEETTETTKIIRIVVDSSAAVGGAADTTKALQNLEKQAGALDSTLSKIDQSLGGIGSMLRAGAIVGAIGLALNALKQFNDEIVQNIAKTAEQAAALSMTSERFQVYTFTLAKVGLAQDAVAASLDRQKQQQQLALAGNAAAIDGYTNLGVKILDANGKLRDYGNITTEVARAILAMTDADKQSAAAKDMLGLSGLRAVPALKQLAGGYDDLERAARAAHAVLDEKITKSISESTVKSLQAGVAIKGFYAEVAMPIQLKFIELHIDAIAKIVGLLKEGAQWTREFYAALAGGAAVAAAQVKSGLSDYDVKATRDKIAELERQIAAGAKPGTLESIGYAPEGRAVQRLAERKAELDRLKATLEPLESRAAAATAAVETARLDRERGNLNSRLSLPIAPPVVTRSSFGGDKSPDKIAPPGAAGASDLGDERYKRLISILTATAEAQDQMTEASRQGDVQFLATQVHLEAQTKVLEIYGRKLDATNPKIKALTEEAEALIRRDREGKAATTFNVATTELEKQNVLLEAQNRLRDLAPEDLAKEIALIKARNEAEKAGEALNEQDIERRRASIEQNEKFKKQAEEQKQTAERWSAPWKNAFQSIQQAGADAWERILQGGRLTFESIADVARVSLRRVAAELINLATIRPLLGFGAQALGSLGILAPSTVQAMGFGGSILGGAATGAASGVASAAVSGGASGGGGLLGGIGTRLGFGSLFSGGSTGGGFFGGIGSWLNSPIMGAVQGPIMPGAAALPGAGLGGLGNLTPMGAIGGLASMGFGIYNMATAKTPLGALGGGLGLVGGGLGLAAGAGLIGSAFGPIGMGIGLLGGLLGLFGGGGNEPPIPPQPELVLNIGGFMGTSSGRFYSAGSGSGGGGSLRSTAQGVGSAVSRLFRASDVSPIPSQMFGGSIISGVDHVLNGRNWQDRPYTQAGINPPGGGVEWVTYNDPSRNVQQAADLLIAAVFRANVMRGGVSGATEALKAGLTAYDPQTAKDTQTVVALAGAYDKLGKVTGTAKEALEKITASFDDLADFADRATLSLKPINDEIAKQSTRWAQDFIDGMLDPLAVQLRALSDERDSALASAEYIRKNVTGVYVDMDKIATYYTNKEAALRDQFYQGAVENLQNLIARLSYGDLANASPDTSLSGTRANYLSTLAQARAGVSTAITSLPGVAETYASTARGYFASGPEYAALVADIRRNLEVVAAVATGGATSGPAGAAQQISESQQMQNANIERLVEIVSEQSRKMEDLTNAMATANLRMGALASNRM</sequence>
<dbReference type="EMBL" id="LR797513">
    <property type="protein sequence ID" value="CAB4222417.1"/>
    <property type="molecule type" value="Genomic_DNA"/>
</dbReference>
<evidence type="ECO:0000313" key="4">
    <source>
        <dbReference type="EMBL" id="CAB4195211.1"/>
    </source>
</evidence>
<evidence type="ECO:0008006" key="6">
    <source>
        <dbReference type="Google" id="ProtNLM"/>
    </source>
</evidence>
<name>A0A6J5RNB0_9CAUD</name>
<evidence type="ECO:0000256" key="1">
    <source>
        <dbReference type="SAM" id="Coils"/>
    </source>
</evidence>
<feature type="region of interest" description="Disordered" evidence="2">
    <location>
        <begin position="398"/>
        <end position="423"/>
    </location>
</feature>
<protein>
    <recommendedName>
        <fullName evidence="6">Bacteriophage lambda, GpH, tail tape measure, C-terminal</fullName>
    </recommendedName>
</protein>
<evidence type="ECO:0000313" key="3">
    <source>
        <dbReference type="EMBL" id="CAB4167134.1"/>
    </source>
</evidence>
<reference evidence="4" key="1">
    <citation type="submission" date="2020-05" db="EMBL/GenBank/DDBJ databases">
        <authorList>
            <person name="Chiriac C."/>
            <person name="Salcher M."/>
            <person name="Ghai R."/>
            <person name="Kavagutti S V."/>
        </authorList>
    </citation>
    <scope>NUCLEOTIDE SEQUENCE</scope>
</reference>
<evidence type="ECO:0000313" key="5">
    <source>
        <dbReference type="EMBL" id="CAB4222417.1"/>
    </source>
</evidence>
<accession>A0A6J5RNB0</accession>